<evidence type="ECO:0000313" key="2">
    <source>
        <dbReference type="Proteomes" id="UP000887565"/>
    </source>
</evidence>
<reference evidence="3" key="1">
    <citation type="submission" date="2022-11" db="UniProtKB">
        <authorList>
            <consortium name="WormBaseParasite"/>
        </authorList>
    </citation>
    <scope>IDENTIFICATION</scope>
</reference>
<name>A0A915L8G4_ROMCU</name>
<accession>A0A915L8G4</accession>
<dbReference type="Proteomes" id="UP000887565">
    <property type="component" value="Unplaced"/>
</dbReference>
<dbReference type="AlphaFoldDB" id="A0A915L8G4"/>
<evidence type="ECO:0000313" key="3">
    <source>
        <dbReference type="WBParaSite" id="nRc.2.0.1.t46753-RA"/>
    </source>
</evidence>
<dbReference type="WBParaSite" id="nRc.2.0.1.t46753-RA">
    <property type="protein sequence ID" value="nRc.2.0.1.t46753-RA"/>
    <property type="gene ID" value="nRc.2.0.1.g46753"/>
</dbReference>
<evidence type="ECO:0000256" key="1">
    <source>
        <dbReference type="SAM" id="Phobius"/>
    </source>
</evidence>
<sequence length="160" mass="18671">MERRHPQPIGIILSLFNIVIYYSYIILAQLAEEGAYYRDHIPRRDPAHLDVAIMILASFAWHPVQAHHGFETLTPGLQHPMTEDAQPTDYPTTYALRNPLELRPRPEFKSTCPTTKFETLGRFRHFDNKQLELKRHDDINEQPIAFLCTQMFLFLQAGLQ</sequence>
<feature type="transmembrane region" description="Helical" evidence="1">
    <location>
        <begin position="9"/>
        <end position="27"/>
    </location>
</feature>
<proteinExistence type="predicted"/>
<keyword evidence="2" id="KW-1185">Reference proteome</keyword>
<keyword evidence="1" id="KW-1133">Transmembrane helix</keyword>
<organism evidence="2 3">
    <name type="scientific">Romanomermis culicivorax</name>
    <name type="common">Nematode worm</name>
    <dbReference type="NCBI Taxonomy" id="13658"/>
    <lineage>
        <taxon>Eukaryota</taxon>
        <taxon>Metazoa</taxon>
        <taxon>Ecdysozoa</taxon>
        <taxon>Nematoda</taxon>
        <taxon>Enoplea</taxon>
        <taxon>Dorylaimia</taxon>
        <taxon>Mermithida</taxon>
        <taxon>Mermithoidea</taxon>
        <taxon>Mermithidae</taxon>
        <taxon>Romanomermis</taxon>
    </lineage>
</organism>
<protein>
    <submittedName>
        <fullName evidence="3">Uncharacterized protein</fullName>
    </submittedName>
</protein>
<keyword evidence="1" id="KW-0472">Membrane</keyword>
<keyword evidence="1" id="KW-0812">Transmembrane</keyword>